<protein>
    <submittedName>
        <fullName evidence="2">Uncharacterized protein</fullName>
    </submittedName>
</protein>
<dbReference type="EMBL" id="CM007901">
    <property type="protein sequence ID" value="OTG04548.1"/>
    <property type="molecule type" value="Genomic_DNA"/>
</dbReference>
<keyword evidence="1" id="KW-0732">Signal</keyword>
<name>A0A251T0D5_HELAN</name>
<proteinExistence type="predicted"/>
<dbReference type="InParanoid" id="A0A251T0D5"/>
<evidence type="ECO:0000256" key="1">
    <source>
        <dbReference type="SAM" id="SignalP"/>
    </source>
</evidence>
<keyword evidence="3" id="KW-1185">Reference proteome</keyword>
<organism evidence="2 3">
    <name type="scientific">Helianthus annuus</name>
    <name type="common">Common sunflower</name>
    <dbReference type="NCBI Taxonomy" id="4232"/>
    <lineage>
        <taxon>Eukaryota</taxon>
        <taxon>Viridiplantae</taxon>
        <taxon>Streptophyta</taxon>
        <taxon>Embryophyta</taxon>
        <taxon>Tracheophyta</taxon>
        <taxon>Spermatophyta</taxon>
        <taxon>Magnoliopsida</taxon>
        <taxon>eudicotyledons</taxon>
        <taxon>Gunneridae</taxon>
        <taxon>Pentapetalae</taxon>
        <taxon>asterids</taxon>
        <taxon>campanulids</taxon>
        <taxon>Asterales</taxon>
        <taxon>Asteraceae</taxon>
        <taxon>Asteroideae</taxon>
        <taxon>Heliantheae alliance</taxon>
        <taxon>Heliantheae</taxon>
        <taxon>Helianthus</taxon>
    </lineage>
</organism>
<sequence>MTKKIKSSLFDLLLLIEFSPQFISFSQSPSWPLCFTFFLALATQRPKPIPTAVFYVRICSIFVTQECNILFVRMFILTYVNLL</sequence>
<evidence type="ECO:0000313" key="2">
    <source>
        <dbReference type="EMBL" id="OTG04548.1"/>
    </source>
</evidence>
<dbReference type="Proteomes" id="UP000215914">
    <property type="component" value="Chromosome 12"/>
</dbReference>
<evidence type="ECO:0000313" key="3">
    <source>
        <dbReference type="Proteomes" id="UP000215914"/>
    </source>
</evidence>
<dbReference type="AlphaFoldDB" id="A0A251T0D5"/>
<gene>
    <name evidence="2" type="ORF">HannXRQ_Chr12g0363521</name>
</gene>
<accession>A0A251T0D5</accession>
<feature type="signal peptide" evidence="1">
    <location>
        <begin position="1"/>
        <end position="24"/>
    </location>
</feature>
<feature type="chain" id="PRO_5012219653" evidence="1">
    <location>
        <begin position="25"/>
        <end position="83"/>
    </location>
</feature>
<reference evidence="3" key="1">
    <citation type="journal article" date="2017" name="Nature">
        <title>The sunflower genome provides insights into oil metabolism, flowering and Asterid evolution.</title>
        <authorList>
            <person name="Badouin H."/>
            <person name="Gouzy J."/>
            <person name="Grassa C.J."/>
            <person name="Murat F."/>
            <person name="Staton S.E."/>
            <person name="Cottret L."/>
            <person name="Lelandais-Briere C."/>
            <person name="Owens G.L."/>
            <person name="Carrere S."/>
            <person name="Mayjonade B."/>
            <person name="Legrand L."/>
            <person name="Gill N."/>
            <person name="Kane N.C."/>
            <person name="Bowers J.E."/>
            <person name="Hubner S."/>
            <person name="Bellec A."/>
            <person name="Berard A."/>
            <person name="Berges H."/>
            <person name="Blanchet N."/>
            <person name="Boniface M.C."/>
            <person name="Brunel D."/>
            <person name="Catrice O."/>
            <person name="Chaidir N."/>
            <person name="Claudel C."/>
            <person name="Donnadieu C."/>
            <person name="Faraut T."/>
            <person name="Fievet G."/>
            <person name="Helmstetter N."/>
            <person name="King M."/>
            <person name="Knapp S.J."/>
            <person name="Lai Z."/>
            <person name="Le Paslier M.C."/>
            <person name="Lippi Y."/>
            <person name="Lorenzon L."/>
            <person name="Mandel J.R."/>
            <person name="Marage G."/>
            <person name="Marchand G."/>
            <person name="Marquand E."/>
            <person name="Bret-Mestries E."/>
            <person name="Morien E."/>
            <person name="Nambeesan S."/>
            <person name="Nguyen T."/>
            <person name="Pegot-Espagnet P."/>
            <person name="Pouilly N."/>
            <person name="Raftis F."/>
            <person name="Sallet E."/>
            <person name="Schiex T."/>
            <person name="Thomas J."/>
            <person name="Vandecasteele C."/>
            <person name="Vares D."/>
            <person name="Vear F."/>
            <person name="Vautrin S."/>
            <person name="Crespi M."/>
            <person name="Mangin B."/>
            <person name="Burke J.M."/>
            <person name="Salse J."/>
            <person name="Munos S."/>
            <person name="Vincourt P."/>
            <person name="Rieseberg L.H."/>
            <person name="Langlade N.B."/>
        </authorList>
    </citation>
    <scope>NUCLEOTIDE SEQUENCE [LARGE SCALE GENOMIC DNA]</scope>
    <source>
        <strain evidence="3">cv. SF193</strain>
    </source>
</reference>